<keyword evidence="1" id="KW-0732">Signal</keyword>
<feature type="compositionally biased region" description="Basic and acidic residues" evidence="2">
    <location>
        <begin position="35"/>
        <end position="73"/>
    </location>
</feature>
<proteinExistence type="predicted"/>
<evidence type="ECO:0000313" key="4">
    <source>
        <dbReference type="EMBL" id="GJJ71144.1"/>
    </source>
</evidence>
<feature type="domain" description="Yeast cell wall synthesis Kre9/Knh1-like N-terminal" evidence="3">
    <location>
        <begin position="112"/>
        <end position="208"/>
    </location>
</feature>
<protein>
    <recommendedName>
        <fullName evidence="3">Yeast cell wall synthesis Kre9/Knh1-like N-terminal domain-containing protein</fullName>
    </recommendedName>
</protein>
<reference evidence="4" key="1">
    <citation type="submission" date="2021-11" db="EMBL/GenBank/DDBJ databases">
        <authorList>
            <person name="Herlambang A."/>
            <person name="Guo Y."/>
            <person name="Takashima Y."/>
            <person name="Nishizawa T."/>
        </authorList>
    </citation>
    <scope>NUCLEOTIDE SEQUENCE</scope>
    <source>
        <strain evidence="4">E1425</strain>
    </source>
</reference>
<evidence type="ECO:0000259" key="3">
    <source>
        <dbReference type="Pfam" id="PF10342"/>
    </source>
</evidence>
<evidence type="ECO:0000256" key="1">
    <source>
        <dbReference type="ARBA" id="ARBA00022729"/>
    </source>
</evidence>
<dbReference type="EMBL" id="BQFW01000005">
    <property type="protein sequence ID" value="GJJ71144.1"/>
    <property type="molecule type" value="Genomic_DNA"/>
</dbReference>
<sequence length="302" mass="32417">MTRKRTMMSTKVPRRKGTDDKKDHEEHKTSKKGGHSKDDGKKDDSERKDGTGKKGGDADSKTVDEVKDKKKGTETSPALADGSSKTTSKPGQATMPTAGTTSNTAPLWLVQPFGASVWEQGRTYVISWGPNPDPIFTEGFKPKTPVNVHLMQGPHDNLLEVAVLKAAMDSSLNSLQWTVPATLAPSKDYSIRLSHEGDLDTYSHYFEVSEKGDPRSTKSNVGEPLQMPQKTADMGTTLPKGAINKPAAPPNPFPAEKTVAAKPAVTKPAMHSSANLGVPGESRQGANMMALAMALFGAVYFL</sequence>
<dbReference type="InterPro" id="IPR018466">
    <property type="entry name" value="Kre9/Knh1-like_N"/>
</dbReference>
<gene>
    <name evidence="4" type="ORF">EMPS_03494</name>
</gene>
<keyword evidence="5" id="KW-1185">Reference proteome</keyword>
<dbReference type="AlphaFoldDB" id="A0A9P3H6P2"/>
<name>A0A9P3H6P2_9FUNG</name>
<dbReference type="Proteomes" id="UP000827284">
    <property type="component" value="Unassembled WGS sequence"/>
</dbReference>
<evidence type="ECO:0000313" key="5">
    <source>
        <dbReference type="Proteomes" id="UP000827284"/>
    </source>
</evidence>
<comment type="caution">
    <text evidence="4">The sequence shown here is derived from an EMBL/GenBank/DDBJ whole genome shotgun (WGS) entry which is preliminary data.</text>
</comment>
<feature type="region of interest" description="Disordered" evidence="2">
    <location>
        <begin position="210"/>
        <end position="230"/>
    </location>
</feature>
<dbReference type="Pfam" id="PF10342">
    <property type="entry name" value="Kre9_KNH"/>
    <property type="match status" value="1"/>
</dbReference>
<dbReference type="OrthoDB" id="2269410at2759"/>
<accession>A0A9P3H6P2</accession>
<feature type="compositionally biased region" description="Basic and acidic residues" evidence="2">
    <location>
        <begin position="16"/>
        <end position="28"/>
    </location>
</feature>
<reference evidence="4" key="2">
    <citation type="journal article" date="2022" name="Microbiol. Resour. Announc.">
        <title>Whole-Genome Sequence of Entomortierella parvispora E1425, a Mucoromycotan Fungus Associated with Burkholderiaceae-Related Endosymbiotic Bacteria.</title>
        <authorList>
            <person name="Herlambang A."/>
            <person name="Guo Y."/>
            <person name="Takashima Y."/>
            <person name="Narisawa K."/>
            <person name="Ohta H."/>
            <person name="Nishizawa T."/>
        </authorList>
    </citation>
    <scope>NUCLEOTIDE SEQUENCE</scope>
    <source>
        <strain evidence="4">E1425</strain>
    </source>
</reference>
<organism evidence="4 5">
    <name type="scientific">Entomortierella parvispora</name>
    <dbReference type="NCBI Taxonomy" id="205924"/>
    <lineage>
        <taxon>Eukaryota</taxon>
        <taxon>Fungi</taxon>
        <taxon>Fungi incertae sedis</taxon>
        <taxon>Mucoromycota</taxon>
        <taxon>Mortierellomycotina</taxon>
        <taxon>Mortierellomycetes</taxon>
        <taxon>Mortierellales</taxon>
        <taxon>Mortierellaceae</taxon>
        <taxon>Entomortierella</taxon>
    </lineage>
</organism>
<feature type="compositionally biased region" description="Polar residues" evidence="2">
    <location>
        <begin position="83"/>
        <end position="104"/>
    </location>
</feature>
<feature type="region of interest" description="Disordered" evidence="2">
    <location>
        <begin position="1"/>
        <end position="104"/>
    </location>
</feature>
<evidence type="ECO:0000256" key="2">
    <source>
        <dbReference type="SAM" id="MobiDB-lite"/>
    </source>
</evidence>